<protein>
    <submittedName>
        <fullName evidence="5">DoxX-like family protein</fullName>
    </submittedName>
</protein>
<dbReference type="InterPro" id="IPR032808">
    <property type="entry name" value="DoxX"/>
</dbReference>
<dbReference type="Proteomes" id="UP000199494">
    <property type="component" value="Unassembled WGS sequence"/>
</dbReference>
<accession>A0A222VP60</accession>
<evidence type="ECO:0000256" key="2">
    <source>
        <dbReference type="ARBA" id="ARBA00022692"/>
    </source>
</evidence>
<keyword evidence="4" id="KW-0472">Membrane</keyword>
<dbReference type="EMBL" id="FMZE01000001">
    <property type="protein sequence ID" value="SDC22906.1"/>
    <property type="molecule type" value="Genomic_DNA"/>
</dbReference>
<name>A0A222VP60_9PSEU</name>
<dbReference type="OrthoDB" id="7960583at2"/>
<reference evidence="5 6" key="1">
    <citation type="submission" date="2016-10" db="EMBL/GenBank/DDBJ databases">
        <authorList>
            <person name="de Groot N.N."/>
        </authorList>
    </citation>
    <scope>NUCLEOTIDE SEQUENCE [LARGE SCALE GENOMIC DNA]</scope>
    <source>
        <strain evidence="5 6">CGMCC 4.5506</strain>
    </source>
</reference>
<dbReference type="AlphaFoldDB" id="A0A222VP60"/>
<dbReference type="STRING" id="530584.SAMN05421630_101896"/>
<evidence type="ECO:0000313" key="6">
    <source>
        <dbReference type="Proteomes" id="UP000199494"/>
    </source>
</evidence>
<organism evidence="5 6">
    <name type="scientific">Prauserella marina</name>
    <dbReference type="NCBI Taxonomy" id="530584"/>
    <lineage>
        <taxon>Bacteria</taxon>
        <taxon>Bacillati</taxon>
        <taxon>Actinomycetota</taxon>
        <taxon>Actinomycetes</taxon>
        <taxon>Pseudonocardiales</taxon>
        <taxon>Pseudonocardiaceae</taxon>
        <taxon>Prauserella</taxon>
    </lineage>
</organism>
<keyword evidence="2" id="KW-0812">Transmembrane</keyword>
<dbReference type="KEGG" id="pmad:BAY61_12575"/>
<comment type="subcellular location">
    <subcellularLocation>
        <location evidence="1">Membrane</location>
        <topology evidence="1">Multi-pass membrane protein</topology>
    </subcellularLocation>
</comment>
<evidence type="ECO:0000256" key="4">
    <source>
        <dbReference type="ARBA" id="ARBA00023136"/>
    </source>
</evidence>
<evidence type="ECO:0000313" key="5">
    <source>
        <dbReference type="EMBL" id="SDC22906.1"/>
    </source>
</evidence>
<evidence type="ECO:0000256" key="1">
    <source>
        <dbReference type="ARBA" id="ARBA00004141"/>
    </source>
</evidence>
<gene>
    <name evidence="5" type="ORF">SAMN05421630_101896</name>
</gene>
<proteinExistence type="predicted"/>
<evidence type="ECO:0000256" key="3">
    <source>
        <dbReference type="ARBA" id="ARBA00022989"/>
    </source>
</evidence>
<dbReference type="GO" id="GO:0016020">
    <property type="term" value="C:membrane"/>
    <property type="evidence" value="ECO:0007669"/>
    <property type="project" value="UniProtKB-SubCell"/>
</dbReference>
<keyword evidence="3" id="KW-1133">Transmembrane helix</keyword>
<dbReference type="Pfam" id="PF13564">
    <property type="entry name" value="DoxX_2"/>
    <property type="match status" value="1"/>
</dbReference>
<sequence length="196" mass="21632">MHLQTTAADRRPLEKSTHTGRSRIRPFVFWTATVVVVFELIAGSVWNLMSIEWIEAQLRHLEYPDYFAYILGGWHVGAALAIIAPGFGLLKEWAYAGCFFLWSGAVVSHLVLGDGAGSWGVPLMFAVLGIVSWASRPADRRLSGTRAAKDQPPRRRRAWAVAAGLVVALYAVSFATLPAAEDFLHERAVNLGWITE</sequence>
<dbReference type="RefSeq" id="WP_091797358.1">
    <property type="nucleotide sequence ID" value="NZ_CP016353.1"/>
</dbReference>
<keyword evidence="6" id="KW-1185">Reference proteome</keyword>